<dbReference type="Proteomes" id="UP000054826">
    <property type="component" value="Unassembled WGS sequence"/>
</dbReference>
<keyword evidence="1" id="KW-1133">Transmembrane helix</keyword>
<protein>
    <submittedName>
        <fullName evidence="2">Tyrosine-protein phosphatase non-receptor type 11</fullName>
    </submittedName>
</protein>
<proteinExistence type="predicted"/>
<evidence type="ECO:0000256" key="1">
    <source>
        <dbReference type="SAM" id="Phobius"/>
    </source>
</evidence>
<organism evidence="2 3">
    <name type="scientific">Trichinella pseudospiralis</name>
    <name type="common">Parasitic roundworm</name>
    <dbReference type="NCBI Taxonomy" id="6337"/>
    <lineage>
        <taxon>Eukaryota</taxon>
        <taxon>Metazoa</taxon>
        <taxon>Ecdysozoa</taxon>
        <taxon>Nematoda</taxon>
        <taxon>Enoplea</taxon>
        <taxon>Dorylaimia</taxon>
        <taxon>Trichinellida</taxon>
        <taxon>Trichinellidae</taxon>
        <taxon>Trichinella</taxon>
    </lineage>
</organism>
<evidence type="ECO:0000313" key="3">
    <source>
        <dbReference type="Proteomes" id="UP000054826"/>
    </source>
</evidence>
<gene>
    <name evidence="2" type="primary">PTPN11</name>
    <name evidence="2" type="ORF">T4C_10821</name>
</gene>
<keyword evidence="1" id="KW-0812">Transmembrane</keyword>
<dbReference type="AlphaFoldDB" id="A0A0V1IQT6"/>
<sequence>MCDASLHGIRPFFATSHLQRKKFQLQTLSTTERTYAQIDKEALTITASIKKLHDYLETEFIDNSPLCIKDIARMSAKDLILTADWHGENNWKLNRSSRHNWNANPGLMERLVAKMKQVRICEQCQQSRGSLPHASVYNWILSVFCGLAYAMTFQAPFSARIL</sequence>
<reference evidence="2 3" key="1">
    <citation type="submission" date="2015-01" db="EMBL/GenBank/DDBJ databases">
        <title>Evolution of Trichinella species and genotypes.</title>
        <authorList>
            <person name="Korhonen P.K."/>
            <person name="Edoardo P."/>
            <person name="Giuseppe L.R."/>
            <person name="Gasser R.B."/>
        </authorList>
    </citation>
    <scope>NUCLEOTIDE SEQUENCE [LARGE SCALE GENOMIC DNA]</scope>
    <source>
        <strain evidence="2">ISS176</strain>
    </source>
</reference>
<keyword evidence="1" id="KW-0472">Membrane</keyword>
<feature type="transmembrane region" description="Helical" evidence="1">
    <location>
        <begin position="136"/>
        <end position="157"/>
    </location>
</feature>
<accession>A0A0V1IQT6</accession>
<keyword evidence="2" id="KW-0675">Receptor</keyword>
<comment type="caution">
    <text evidence="2">The sequence shown here is derived from an EMBL/GenBank/DDBJ whole genome shotgun (WGS) entry which is preliminary data.</text>
</comment>
<evidence type="ECO:0000313" key="2">
    <source>
        <dbReference type="EMBL" id="KRZ25166.1"/>
    </source>
</evidence>
<name>A0A0V1IQT6_TRIPS</name>
<dbReference type="EMBL" id="JYDV01000203">
    <property type="protein sequence ID" value="KRZ25166.1"/>
    <property type="molecule type" value="Genomic_DNA"/>
</dbReference>